<keyword evidence="3" id="KW-1185">Reference proteome</keyword>
<protein>
    <recommendedName>
        <fullName evidence="4">Extracellular mutant protein 11 C-terminal domain-containing protein</fullName>
    </recommendedName>
</protein>
<evidence type="ECO:0008006" key="4">
    <source>
        <dbReference type="Google" id="ProtNLM"/>
    </source>
</evidence>
<evidence type="ECO:0000313" key="3">
    <source>
        <dbReference type="Proteomes" id="UP000054272"/>
    </source>
</evidence>
<feature type="compositionally biased region" description="Basic and acidic residues" evidence="1">
    <location>
        <begin position="99"/>
        <end position="108"/>
    </location>
</feature>
<dbReference type="Proteomes" id="UP000054272">
    <property type="component" value="Unassembled WGS sequence"/>
</dbReference>
<evidence type="ECO:0000313" key="2">
    <source>
        <dbReference type="EMBL" id="KIR80859.1"/>
    </source>
</evidence>
<dbReference type="EMBL" id="KN848630">
    <property type="protein sequence ID" value="KIR80859.1"/>
    <property type="molecule type" value="Genomic_DNA"/>
</dbReference>
<proteinExistence type="predicted"/>
<evidence type="ECO:0000256" key="1">
    <source>
        <dbReference type="SAM" id="MobiDB-lite"/>
    </source>
</evidence>
<accession>A0ABR5BZP4</accession>
<organism evidence="2 3">
    <name type="scientific">Cryptococcus gattii EJB2</name>
    <dbReference type="NCBI Taxonomy" id="1296103"/>
    <lineage>
        <taxon>Eukaryota</taxon>
        <taxon>Fungi</taxon>
        <taxon>Dikarya</taxon>
        <taxon>Basidiomycota</taxon>
        <taxon>Agaricomycotina</taxon>
        <taxon>Tremellomycetes</taxon>
        <taxon>Tremellales</taxon>
        <taxon>Cryptococcaceae</taxon>
        <taxon>Cryptococcus</taxon>
        <taxon>Cryptococcus gattii species complex</taxon>
    </lineage>
</organism>
<sequence length="503" mass="56546">MSRLAVTPINKATGLMRRHPSIRVPDRSSFGSIPEGVKVELHYLPPAAFIVDHSPPTCHSADTRRKPDRERARISPFPDEESFQTFENARTAVQDDDPFGGRHRELSKSKGPSTTSPVPLGRNDFFGQWEPVKSQPSNHHSQDYRHSPASEPHDPQPLQQTAKSFSIGNMPPPSDIIQQKGARSHLFNNSHINQQPVIQARSGDPCISQHGRGVPQAHPQIADPTNGFVDGPPEIVAELSQYMSMDPGTLDKPSNISMTYPASQQPGQELNSHYDKHFQTLAGNRHQLEVNINHSDRRGCSNAAGTHGHILRPEMSHDDEFVTKGSLQALIFDDDSSMIDFVGTEQILERTPDKRRAMDNGSESIFNFTPRAEGHPNLSKNKGCRFVIPKNFGNHLTILKEIDPQAILFKRMKTAQVFDHGGKWTDPKQIVQDQVSQFDSIKRRWEGFFGRLEDLVQTKDAVLQHKRDLTKQYADAGEQLAEQCDEIQLATRHIHKKKRICRA</sequence>
<feature type="compositionally biased region" description="Basic and acidic residues" evidence="1">
    <location>
        <begin position="140"/>
        <end position="154"/>
    </location>
</feature>
<feature type="compositionally biased region" description="Basic and acidic residues" evidence="1">
    <location>
        <begin position="61"/>
        <end position="73"/>
    </location>
</feature>
<reference evidence="2 3" key="1">
    <citation type="submission" date="2015-01" db="EMBL/GenBank/DDBJ databases">
        <title>The Genome Sequence of Cryptococcus gattii EJB2.</title>
        <authorList>
            <consortium name="The Broad Institute Genomics Platform"/>
            <person name="Cuomo C."/>
            <person name="Litvintseva A."/>
            <person name="Chen Y."/>
            <person name="Heitman J."/>
            <person name="Sun S."/>
            <person name="Springer D."/>
            <person name="Dromer F."/>
            <person name="Young S."/>
            <person name="Zeng Q."/>
            <person name="Gargeya S."/>
            <person name="Abouelleil A."/>
            <person name="Alvarado L."/>
            <person name="Chapman S.B."/>
            <person name="Gainer-Dewar J."/>
            <person name="Goldberg J."/>
            <person name="Griggs A."/>
            <person name="Gujja S."/>
            <person name="Hansen M."/>
            <person name="Howarth C."/>
            <person name="Imamovic A."/>
            <person name="Larimer J."/>
            <person name="Murphy C."/>
            <person name="Naylor J."/>
            <person name="Pearson M."/>
            <person name="Priest M."/>
            <person name="Roberts A."/>
            <person name="Saif S."/>
            <person name="Shea T."/>
            <person name="Sykes S."/>
            <person name="Wortman J."/>
            <person name="Nusbaum C."/>
            <person name="Birren B."/>
        </authorList>
    </citation>
    <scope>NUCLEOTIDE SEQUENCE [LARGE SCALE GENOMIC DNA]</scope>
    <source>
        <strain evidence="2 3">EJB2</strain>
    </source>
</reference>
<gene>
    <name evidence="2" type="ORF">I306_02316</name>
</gene>
<feature type="region of interest" description="Disordered" evidence="1">
    <location>
        <begin position="54"/>
        <end position="160"/>
    </location>
</feature>
<name>A0ABR5BZP4_9TREE</name>